<evidence type="ECO:0000256" key="6">
    <source>
        <dbReference type="ARBA" id="ARBA00022840"/>
    </source>
</evidence>
<accession>A0A4Q4SV96</accession>
<dbReference type="GO" id="GO:0006424">
    <property type="term" value="P:glutamyl-tRNA aminoacylation"/>
    <property type="evidence" value="ECO:0007669"/>
    <property type="project" value="InterPro"/>
</dbReference>
<comment type="similarity">
    <text evidence="2">Belongs to the class-I aminoacyl-tRNA synthetase family. Glutamate--tRNA ligase type 1 subfamily.</text>
</comment>
<dbReference type="Pfam" id="PF00749">
    <property type="entry name" value="tRNA-synt_1c"/>
    <property type="match status" value="1"/>
</dbReference>
<dbReference type="GO" id="GO:0000049">
    <property type="term" value="F:tRNA binding"/>
    <property type="evidence" value="ECO:0007669"/>
    <property type="project" value="InterPro"/>
</dbReference>
<evidence type="ECO:0000313" key="14">
    <source>
        <dbReference type="EMBL" id="RYO84327.1"/>
    </source>
</evidence>
<dbReference type="GO" id="GO:0008270">
    <property type="term" value="F:zinc ion binding"/>
    <property type="evidence" value="ECO:0007669"/>
    <property type="project" value="InterPro"/>
</dbReference>
<dbReference type="GO" id="GO:0004818">
    <property type="term" value="F:glutamate-tRNA ligase activity"/>
    <property type="evidence" value="ECO:0007669"/>
    <property type="project" value="UniProtKB-EC"/>
</dbReference>
<dbReference type="PANTHER" id="PTHR43311">
    <property type="entry name" value="GLUTAMATE--TRNA LIGASE"/>
    <property type="match status" value="1"/>
</dbReference>
<dbReference type="InterPro" id="IPR045462">
    <property type="entry name" value="aa-tRNA-synth_I_cd-bd"/>
</dbReference>
<dbReference type="Proteomes" id="UP000293360">
    <property type="component" value="Unassembled WGS sequence"/>
</dbReference>
<dbReference type="InterPro" id="IPR020058">
    <property type="entry name" value="Glu/Gln-tRNA-synth_Ib_cat-dom"/>
</dbReference>
<evidence type="ECO:0000256" key="4">
    <source>
        <dbReference type="ARBA" id="ARBA00022598"/>
    </source>
</evidence>
<dbReference type="OrthoDB" id="428822at2759"/>
<dbReference type="InterPro" id="IPR004527">
    <property type="entry name" value="Glu-tRNA-ligase_bac/mito"/>
</dbReference>
<evidence type="ECO:0000256" key="8">
    <source>
        <dbReference type="ARBA" id="ARBA00023146"/>
    </source>
</evidence>
<comment type="caution">
    <text evidence="14">The sequence shown here is derived from an EMBL/GenBank/DDBJ whole genome shotgun (WGS) entry which is preliminary data.</text>
</comment>
<keyword evidence="6 11" id="KW-0067">ATP-binding</keyword>
<dbReference type="InterPro" id="IPR020751">
    <property type="entry name" value="aa-tRNA-synth_I_codon-bd_sub2"/>
</dbReference>
<evidence type="ECO:0000259" key="13">
    <source>
        <dbReference type="Pfam" id="PF19269"/>
    </source>
</evidence>
<keyword evidence="7 11" id="KW-0648">Protein biosynthesis</keyword>
<dbReference type="InterPro" id="IPR033910">
    <property type="entry name" value="GluRS_core"/>
</dbReference>
<keyword evidence="8 11" id="KW-0030">Aminoacyl-tRNA synthetase</keyword>
<dbReference type="Gene3D" id="1.10.10.350">
    <property type="match status" value="1"/>
</dbReference>
<dbReference type="InterPro" id="IPR008925">
    <property type="entry name" value="aa_tRNA-synth_I_cd-bd_sf"/>
</dbReference>
<dbReference type="Pfam" id="PF19269">
    <property type="entry name" value="Anticodon_2"/>
    <property type="match status" value="1"/>
</dbReference>
<evidence type="ECO:0000259" key="12">
    <source>
        <dbReference type="Pfam" id="PF00749"/>
    </source>
</evidence>
<evidence type="ECO:0000256" key="9">
    <source>
        <dbReference type="ARBA" id="ARBA00030865"/>
    </source>
</evidence>
<dbReference type="EMBL" id="QJNU01000861">
    <property type="protein sequence ID" value="RYO84327.1"/>
    <property type="molecule type" value="Genomic_DNA"/>
</dbReference>
<dbReference type="SUPFAM" id="SSF48163">
    <property type="entry name" value="An anticodon-binding domain of class I aminoacyl-tRNA synthetases"/>
    <property type="match status" value="1"/>
</dbReference>
<evidence type="ECO:0000256" key="2">
    <source>
        <dbReference type="ARBA" id="ARBA00007894"/>
    </source>
</evidence>
<dbReference type="InterPro" id="IPR014729">
    <property type="entry name" value="Rossmann-like_a/b/a_fold"/>
</dbReference>
<dbReference type="HAMAP" id="MF_00022">
    <property type="entry name" value="Glu_tRNA_synth_type1"/>
    <property type="match status" value="1"/>
</dbReference>
<evidence type="ECO:0000256" key="11">
    <source>
        <dbReference type="RuleBase" id="RU363037"/>
    </source>
</evidence>
<reference evidence="14 15" key="1">
    <citation type="submission" date="2018-06" db="EMBL/GenBank/DDBJ databases">
        <title>Complete Genomes of Monosporascus.</title>
        <authorList>
            <person name="Robinson A.J."/>
            <person name="Natvig D.O."/>
        </authorList>
    </citation>
    <scope>NUCLEOTIDE SEQUENCE [LARGE SCALE GENOMIC DNA]</scope>
    <source>
        <strain evidence="14 15">CBS 110550</strain>
    </source>
</reference>
<keyword evidence="5 11" id="KW-0547">Nucleotide-binding</keyword>
<evidence type="ECO:0000256" key="3">
    <source>
        <dbReference type="ARBA" id="ARBA00012835"/>
    </source>
</evidence>
<dbReference type="PANTHER" id="PTHR43311:SF2">
    <property type="entry name" value="GLUTAMATE--TRNA LIGASE, MITOCHONDRIAL-RELATED"/>
    <property type="match status" value="1"/>
</dbReference>
<dbReference type="GO" id="GO:0005524">
    <property type="term" value="F:ATP binding"/>
    <property type="evidence" value="ECO:0007669"/>
    <property type="project" value="UniProtKB-KW"/>
</dbReference>
<evidence type="ECO:0000313" key="15">
    <source>
        <dbReference type="Proteomes" id="UP000293360"/>
    </source>
</evidence>
<feature type="domain" description="Aminoacyl-tRNA synthetase class I anticodon-binding" evidence="13">
    <location>
        <begin position="463"/>
        <end position="574"/>
    </location>
</feature>
<comment type="subcellular location">
    <subcellularLocation>
        <location evidence="1">Mitochondrion</location>
    </subcellularLocation>
</comment>
<dbReference type="GO" id="GO:0005739">
    <property type="term" value="C:mitochondrion"/>
    <property type="evidence" value="ECO:0007669"/>
    <property type="project" value="UniProtKB-SubCell"/>
</dbReference>
<evidence type="ECO:0000256" key="7">
    <source>
        <dbReference type="ARBA" id="ARBA00022917"/>
    </source>
</evidence>
<name>A0A4Q4SV96_9PEZI</name>
<dbReference type="CDD" id="cd00808">
    <property type="entry name" value="GluRS_core"/>
    <property type="match status" value="1"/>
</dbReference>
<dbReference type="PRINTS" id="PR00987">
    <property type="entry name" value="TRNASYNTHGLU"/>
</dbReference>
<dbReference type="NCBIfam" id="TIGR00464">
    <property type="entry name" value="gltX_bact"/>
    <property type="match status" value="1"/>
</dbReference>
<dbReference type="AlphaFoldDB" id="A0A4Q4SV96"/>
<dbReference type="InterPro" id="IPR000924">
    <property type="entry name" value="Glu/Gln-tRNA-synth"/>
</dbReference>
<dbReference type="EC" id="6.1.1.17" evidence="3"/>
<evidence type="ECO:0000256" key="1">
    <source>
        <dbReference type="ARBA" id="ARBA00004173"/>
    </source>
</evidence>
<keyword evidence="15" id="KW-1185">Reference proteome</keyword>
<organism evidence="14 15">
    <name type="scientific">Monosporascus ibericus</name>
    <dbReference type="NCBI Taxonomy" id="155417"/>
    <lineage>
        <taxon>Eukaryota</taxon>
        <taxon>Fungi</taxon>
        <taxon>Dikarya</taxon>
        <taxon>Ascomycota</taxon>
        <taxon>Pezizomycotina</taxon>
        <taxon>Sordariomycetes</taxon>
        <taxon>Xylariomycetidae</taxon>
        <taxon>Xylariales</taxon>
        <taxon>Xylariales incertae sedis</taxon>
        <taxon>Monosporascus</taxon>
    </lineage>
</organism>
<evidence type="ECO:0000256" key="5">
    <source>
        <dbReference type="ARBA" id="ARBA00022741"/>
    </source>
</evidence>
<dbReference type="SUPFAM" id="SSF52374">
    <property type="entry name" value="Nucleotidylyl transferase"/>
    <property type="match status" value="1"/>
</dbReference>
<dbReference type="InterPro" id="IPR049940">
    <property type="entry name" value="GluQ/Sye"/>
</dbReference>
<keyword evidence="4 11" id="KW-0436">Ligase</keyword>
<dbReference type="STRING" id="155417.A0A4Q4SV96"/>
<dbReference type="Gene3D" id="3.40.50.620">
    <property type="entry name" value="HUPs"/>
    <property type="match status" value="1"/>
</dbReference>
<dbReference type="FunFam" id="3.40.50.620:FF:000045">
    <property type="entry name" value="Glutamate--tRNA ligase, mitochondrial"/>
    <property type="match status" value="1"/>
</dbReference>
<protein>
    <recommendedName>
        <fullName evidence="10">Glutamate--tRNA ligase, mitochondrial</fullName>
        <ecNumber evidence="3">6.1.1.17</ecNumber>
    </recommendedName>
    <alternativeName>
        <fullName evidence="9">Glutamyl-tRNA synthetase</fullName>
    </alternativeName>
</protein>
<gene>
    <name evidence="14" type="ORF">DL764_009350</name>
</gene>
<sequence>MRTVLRHKFSGRLDRSRPIEKPKRALLPNFQARTRFAPSPTGYLHIGSLRTALYNFLLAKATGGQFLLRLEDTDQARIVPNAEKRLYEDLKWAGLDWDEGPDHGGPYGPYKQSERLSLYAKHAEQLIRDGRAYRCFCKPEDLDSMKAKSIQDGSPLLYNGTCSHIDPDESARRAANGEPHCIRFICGYHPFVNDLVYGLYKKAGKEDDFIIIKRDGYPTYHFANVIDDHLMNITHVIRGAEWLVSTPRHVALYEALGWQSPEFAHVGLLVDKNGQKLSKRHGDIDISSWRDRGILPIALLNYVMLLGWSPGRGTAGQQDVMDMDDMISKFHLKFTKGDITVNNKDEFIQKSHMRKLMRDMDPDRFINLFLPGLEAGIKRFENERARHDLNNGAVSRNGSMIGPLVPMARPAADGDKAVANEYVRRVLTHDRKSYKSPDTYLWRNLYLLWQVPQSVYVESLKEEMAGHRGLFYRKIEDGAAGEHKDTPHRPSELVAMLREILLPIDDGDWTNEHIGERVTPFIKSVFADSKTSSYQGWGYHLLRWVLAGLRPGPALLPTMEILGKEETMRRVAKAMDVAKRWEEAEG</sequence>
<proteinExistence type="inferred from homology"/>
<feature type="domain" description="Glutamyl/glutaminyl-tRNA synthetase class Ib catalytic" evidence="12">
    <location>
        <begin position="33"/>
        <end position="341"/>
    </location>
</feature>
<evidence type="ECO:0000256" key="10">
    <source>
        <dbReference type="ARBA" id="ARBA00072917"/>
    </source>
</evidence>